<comment type="caution">
    <text evidence="1">The sequence shown here is derived from an EMBL/GenBank/DDBJ whole genome shotgun (WGS) entry which is preliminary data.</text>
</comment>
<sequence>MTNHAPPPLVPRSVAPLPDWAIELPDPMSHDGDVGPAPEALVCGWKLPNDTIVCRACCPKPADAVAVTLVCEGDDLHWEESDADPVAVPPVNSELPVDRKAEVNAAAAIDVQSDDNDHLFPEGF</sequence>
<keyword evidence="2" id="KW-1185">Reference proteome</keyword>
<evidence type="ECO:0000313" key="1">
    <source>
        <dbReference type="EMBL" id="NNJ26483.1"/>
    </source>
</evidence>
<accession>A0ABX1VGS5</accession>
<gene>
    <name evidence="1" type="ORF">LzC2_25710</name>
</gene>
<proteinExistence type="predicted"/>
<dbReference type="EMBL" id="WTPX01000080">
    <property type="protein sequence ID" value="NNJ26483.1"/>
    <property type="molecule type" value="Genomic_DNA"/>
</dbReference>
<dbReference type="Proteomes" id="UP000609651">
    <property type="component" value="Unassembled WGS sequence"/>
</dbReference>
<reference evidence="1 2" key="1">
    <citation type="journal article" date="2020" name="Syst. Appl. Microbiol.">
        <title>Alienimonas chondri sp. nov., a novel planctomycete isolated from the biofilm of the red alga Chondrus crispus.</title>
        <authorList>
            <person name="Vitorino I."/>
            <person name="Albuquerque L."/>
            <person name="Wiegand S."/>
            <person name="Kallscheuer N."/>
            <person name="da Costa M.S."/>
            <person name="Lobo-da-Cunha A."/>
            <person name="Jogler C."/>
            <person name="Lage O.M."/>
        </authorList>
    </citation>
    <scope>NUCLEOTIDE SEQUENCE [LARGE SCALE GENOMIC DNA]</scope>
    <source>
        <strain evidence="1 2">LzC2</strain>
    </source>
</reference>
<name>A0ABX1VGS5_9PLAN</name>
<protein>
    <submittedName>
        <fullName evidence="1">Uncharacterized protein</fullName>
    </submittedName>
</protein>
<evidence type="ECO:0000313" key="2">
    <source>
        <dbReference type="Proteomes" id="UP000609651"/>
    </source>
</evidence>
<organism evidence="1 2">
    <name type="scientific">Alienimonas chondri</name>
    <dbReference type="NCBI Taxonomy" id="2681879"/>
    <lineage>
        <taxon>Bacteria</taxon>
        <taxon>Pseudomonadati</taxon>
        <taxon>Planctomycetota</taxon>
        <taxon>Planctomycetia</taxon>
        <taxon>Planctomycetales</taxon>
        <taxon>Planctomycetaceae</taxon>
        <taxon>Alienimonas</taxon>
    </lineage>
</organism>